<accession>A0AAD9PZ83</accession>
<reference evidence="2" key="1">
    <citation type="journal article" date="2023" name="G3 (Bethesda)">
        <title>Whole genome assembly and annotation of the endangered Caribbean coral Acropora cervicornis.</title>
        <authorList>
            <person name="Selwyn J.D."/>
            <person name="Vollmer S.V."/>
        </authorList>
    </citation>
    <scope>NUCLEOTIDE SEQUENCE</scope>
    <source>
        <strain evidence="2">K2</strain>
    </source>
</reference>
<gene>
    <name evidence="2" type="ORF">P5673_027529</name>
</gene>
<dbReference type="EMBL" id="JARQWQ010000096">
    <property type="protein sequence ID" value="KAK2551556.1"/>
    <property type="molecule type" value="Genomic_DNA"/>
</dbReference>
<evidence type="ECO:0000313" key="3">
    <source>
        <dbReference type="Proteomes" id="UP001249851"/>
    </source>
</evidence>
<proteinExistence type="predicted"/>
<protein>
    <submittedName>
        <fullName evidence="2">Uncharacterized protein</fullName>
    </submittedName>
</protein>
<sequence length="154" mass="17523">MVKDYRARQSKWTKGVIQDRIGPVKYRVQVGDLFWKRHLDQLRSIAGSKVADQVATDQTDPEHLDPLPSLIPQQSRQEPKVSSSDPASSTPDLPRPIPDFASPTPQRMETCHTSMSHPQSSLSTVSIENKSESLQVKRYPTRVRLRPKRLIEEI</sequence>
<dbReference type="Proteomes" id="UP001249851">
    <property type="component" value="Unassembled WGS sequence"/>
</dbReference>
<evidence type="ECO:0000313" key="2">
    <source>
        <dbReference type="EMBL" id="KAK2551556.1"/>
    </source>
</evidence>
<feature type="region of interest" description="Disordered" evidence="1">
    <location>
        <begin position="49"/>
        <end position="132"/>
    </location>
</feature>
<organism evidence="2 3">
    <name type="scientific">Acropora cervicornis</name>
    <name type="common">Staghorn coral</name>
    <dbReference type="NCBI Taxonomy" id="6130"/>
    <lineage>
        <taxon>Eukaryota</taxon>
        <taxon>Metazoa</taxon>
        <taxon>Cnidaria</taxon>
        <taxon>Anthozoa</taxon>
        <taxon>Hexacorallia</taxon>
        <taxon>Scleractinia</taxon>
        <taxon>Astrocoeniina</taxon>
        <taxon>Acroporidae</taxon>
        <taxon>Acropora</taxon>
    </lineage>
</organism>
<reference evidence="2" key="2">
    <citation type="journal article" date="2023" name="Science">
        <title>Genomic signatures of disease resistance in endangered staghorn corals.</title>
        <authorList>
            <person name="Vollmer S.V."/>
            <person name="Selwyn J.D."/>
            <person name="Despard B.A."/>
            <person name="Roesel C.L."/>
        </authorList>
    </citation>
    <scope>NUCLEOTIDE SEQUENCE</scope>
    <source>
        <strain evidence="2">K2</strain>
    </source>
</reference>
<dbReference type="AlphaFoldDB" id="A0AAD9PZ83"/>
<evidence type="ECO:0000256" key="1">
    <source>
        <dbReference type="SAM" id="MobiDB-lite"/>
    </source>
</evidence>
<name>A0AAD9PZ83_ACRCE</name>
<comment type="caution">
    <text evidence="2">The sequence shown here is derived from an EMBL/GenBank/DDBJ whole genome shotgun (WGS) entry which is preliminary data.</text>
</comment>
<feature type="compositionally biased region" description="Polar residues" evidence="1">
    <location>
        <begin position="71"/>
        <end position="91"/>
    </location>
</feature>
<feature type="compositionally biased region" description="Polar residues" evidence="1">
    <location>
        <begin position="103"/>
        <end position="132"/>
    </location>
</feature>
<keyword evidence="3" id="KW-1185">Reference proteome</keyword>